<organism evidence="4 5">
    <name type="scientific">Pigmentiphaga litoralis</name>
    <dbReference type="NCBI Taxonomy" id="516702"/>
    <lineage>
        <taxon>Bacteria</taxon>
        <taxon>Pseudomonadati</taxon>
        <taxon>Pseudomonadota</taxon>
        <taxon>Betaproteobacteria</taxon>
        <taxon>Burkholderiales</taxon>
        <taxon>Alcaligenaceae</taxon>
        <taxon>Pigmentiphaga</taxon>
    </lineage>
</organism>
<feature type="domain" description="FHA" evidence="3">
    <location>
        <begin position="23"/>
        <end position="72"/>
    </location>
</feature>
<evidence type="ECO:0000313" key="5">
    <source>
        <dbReference type="Proteomes" id="UP000542125"/>
    </source>
</evidence>
<dbReference type="PANTHER" id="PTHR30486">
    <property type="entry name" value="TWITCHING MOTILITY PROTEIN PILT"/>
    <property type="match status" value="1"/>
</dbReference>
<sequence>MMLQIEILDEDSQPRRLDVAAPALVGRSDACAVRLRNWRVARVHARLVHHPEGVFIEDLGSFGGTTVNGKRVVQYGPLAETDEVFIGAAMLKVLRVLPMAAAIAAEPRQEAYAPAAPAQAEPAVRPHPSEGEWRRRLHSGLLDALDLRRRDLAGMSDAMLRKEADSVLSALIAESDIPDALDRDQLRRQVVDEALGLGPLECLLADATVSEIMVNRHDEIWVEQGGQLRRHPSGFSSDQSVLGVIERIVAPIGRRIDESSPMVDARLRDGSRVNAIIPPLALKGPSLTIRKFPARRLTMQDLVAGESLDRSMAAFLQSCVTHRKNVVVSGGTGSGKTTLLNILSNFIPPGERVITIEDAAELRLDHEHLVSLEARPANLEGRGAVAIRDLVRNALRMRPDRIVIGECRGSEALDMLQAMNTGHEGSLTTLHANTPRDALSRLETLVLMAGMDLPLGAIREQIASAVDIIVQQSRSPAGRRRITAIVEVSGMESGKIQLQELFRFERRAVRSDGTETGEFVGCELMPTFYDAWRSAGITLDPSLFCGRTAVGEGKSGSTNPSSDSSRGAGT</sequence>
<dbReference type="CDD" id="cd00060">
    <property type="entry name" value="FHA"/>
    <property type="match status" value="1"/>
</dbReference>
<dbReference type="InterPro" id="IPR008984">
    <property type="entry name" value="SMAD_FHA_dom_sf"/>
</dbReference>
<dbReference type="SUPFAM" id="SSF49879">
    <property type="entry name" value="SMAD/FHA domain"/>
    <property type="match status" value="1"/>
</dbReference>
<comment type="caution">
    <text evidence="4">The sequence shown here is derived from an EMBL/GenBank/DDBJ whole genome shotgun (WGS) entry which is preliminary data.</text>
</comment>
<comment type="similarity">
    <text evidence="1">Belongs to the GSP E family.</text>
</comment>
<evidence type="ECO:0000313" key="4">
    <source>
        <dbReference type="EMBL" id="NYE85552.1"/>
    </source>
</evidence>
<evidence type="ECO:0000259" key="3">
    <source>
        <dbReference type="PROSITE" id="PS50006"/>
    </source>
</evidence>
<dbReference type="InterPro" id="IPR001482">
    <property type="entry name" value="T2SS/T4SS_dom"/>
</dbReference>
<dbReference type="InterPro" id="IPR000253">
    <property type="entry name" value="FHA_dom"/>
</dbReference>
<dbReference type="InterPro" id="IPR027417">
    <property type="entry name" value="P-loop_NTPase"/>
</dbReference>
<feature type="compositionally biased region" description="Polar residues" evidence="2">
    <location>
        <begin position="555"/>
        <end position="570"/>
    </location>
</feature>
<dbReference type="Gene3D" id="3.40.50.300">
    <property type="entry name" value="P-loop containing nucleotide triphosphate hydrolases"/>
    <property type="match status" value="1"/>
</dbReference>
<feature type="region of interest" description="Disordered" evidence="2">
    <location>
        <begin position="550"/>
        <end position="570"/>
    </location>
</feature>
<dbReference type="InterPro" id="IPR050921">
    <property type="entry name" value="T4SS_GSP_E_ATPase"/>
</dbReference>
<dbReference type="Gene3D" id="3.30.450.380">
    <property type="match status" value="1"/>
</dbReference>
<dbReference type="Pfam" id="PF00437">
    <property type="entry name" value="T2SSE"/>
    <property type="match status" value="1"/>
</dbReference>
<name>A0A7Y9IYV8_9BURK</name>
<dbReference type="SMART" id="SM00240">
    <property type="entry name" value="FHA"/>
    <property type="match status" value="1"/>
</dbReference>
<gene>
    <name evidence="4" type="ORF">FHW18_004859</name>
</gene>
<dbReference type="GO" id="GO:0016887">
    <property type="term" value="F:ATP hydrolysis activity"/>
    <property type="evidence" value="ECO:0007669"/>
    <property type="project" value="InterPro"/>
</dbReference>
<dbReference type="Proteomes" id="UP000542125">
    <property type="component" value="Unassembled WGS sequence"/>
</dbReference>
<accession>A0A7Y9IYV8</accession>
<evidence type="ECO:0000256" key="2">
    <source>
        <dbReference type="SAM" id="MobiDB-lite"/>
    </source>
</evidence>
<dbReference type="PROSITE" id="PS50006">
    <property type="entry name" value="FHA_DOMAIN"/>
    <property type="match status" value="1"/>
</dbReference>
<proteinExistence type="inferred from homology"/>
<keyword evidence="5" id="KW-1185">Reference proteome</keyword>
<dbReference type="AlphaFoldDB" id="A0A7Y9IYV8"/>
<dbReference type="InterPro" id="IPR003593">
    <property type="entry name" value="AAA+_ATPase"/>
</dbReference>
<protein>
    <submittedName>
        <fullName evidence="4">Pilus assembly protein CpaF</fullName>
    </submittedName>
</protein>
<dbReference type="Gene3D" id="2.60.200.20">
    <property type="match status" value="1"/>
</dbReference>
<dbReference type="SUPFAM" id="SSF52540">
    <property type="entry name" value="P-loop containing nucleoside triphosphate hydrolases"/>
    <property type="match status" value="1"/>
</dbReference>
<dbReference type="SMART" id="SM00382">
    <property type="entry name" value="AAA"/>
    <property type="match status" value="1"/>
</dbReference>
<evidence type="ECO:0000256" key="1">
    <source>
        <dbReference type="ARBA" id="ARBA00006611"/>
    </source>
</evidence>
<dbReference type="CDD" id="cd01130">
    <property type="entry name" value="VirB11-like_ATPase"/>
    <property type="match status" value="1"/>
</dbReference>
<dbReference type="EMBL" id="JACBYR010000002">
    <property type="protein sequence ID" value="NYE85552.1"/>
    <property type="molecule type" value="Genomic_DNA"/>
</dbReference>
<dbReference type="PANTHER" id="PTHR30486:SF15">
    <property type="entry name" value="TYPE II_IV SECRETION SYSTEM ATPASE"/>
    <property type="match status" value="1"/>
</dbReference>
<dbReference type="Pfam" id="PF00498">
    <property type="entry name" value="FHA"/>
    <property type="match status" value="1"/>
</dbReference>
<reference evidence="4 5" key="1">
    <citation type="submission" date="2020-07" db="EMBL/GenBank/DDBJ databases">
        <title>Genomic Encyclopedia of Type Strains, Phase IV (KMG-V): Genome sequencing to study the core and pangenomes of soil and plant-associated prokaryotes.</title>
        <authorList>
            <person name="Whitman W."/>
        </authorList>
    </citation>
    <scope>NUCLEOTIDE SEQUENCE [LARGE SCALE GENOMIC DNA]</scope>
    <source>
        <strain evidence="4 5">SAS40</strain>
    </source>
</reference>